<accession>A0A178MUI9</accession>
<evidence type="ECO:0000256" key="1">
    <source>
        <dbReference type="SAM" id="SignalP"/>
    </source>
</evidence>
<comment type="caution">
    <text evidence="3">The sequence shown here is derived from an EMBL/GenBank/DDBJ whole genome shotgun (WGS) entry which is preliminary data.</text>
</comment>
<dbReference type="Proteomes" id="UP000078428">
    <property type="component" value="Unassembled WGS sequence"/>
</dbReference>
<evidence type="ECO:0000313" key="4">
    <source>
        <dbReference type="Proteomes" id="UP000078428"/>
    </source>
</evidence>
<dbReference type="Pfam" id="PF09832">
    <property type="entry name" value="DUF2059"/>
    <property type="match status" value="1"/>
</dbReference>
<feature type="chain" id="PRO_5008092256" description="DUF2059 domain-containing protein" evidence="1">
    <location>
        <begin position="26"/>
        <end position="165"/>
    </location>
</feature>
<evidence type="ECO:0000313" key="3">
    <source>
        <dbReference type="EMBL" id="OAN53809.1"/>
    </source>
</evidence>
<keyword evidence="4" id="KW-1185">Reference proteome</keyword>
<feature type="signal peptide" evidence="1">
    <location>
        <begin position="1"/>
        <end position="25"/>
    </location>
</feature>
<dbReference type="STRING" id="1285242.A6A04_13000"/>
<protein>
    <recommendedName>
        <fullName evidence="2">DUF2059 domain-containing protein</fullName>
    </recommendedName>
</protein>
<dbReference type="AlphaFoldDB" id="A0A178MUI9"/>
<dbReference type="EMBL" id="LWQT01000038">
    <property type="protein sequence ID" value="OAN53809.1"/>
    <property type="molecule type" value="Genomic_DNA"/>
</dbReference>
<proteinExistence type="predicted"/>
<sequence length="165" mass="18152">MPRPLNLAVISALILCSVVVSPVQAEDRTSKAREVFQLTGAARMATQMFDTIWPQLLGCLAGRNPHIPREVIASVSSATKVEFDANLPTYLTQMEIVYASMLTDEELDAMIAFYGSDIGRRVMDKMPALMAQSTALGQVWAIQVTPKIVNRVLEALRAKGYEPKI</sequence>
<organism evidence="3 4">
    <name type="scientific">Paramagnetospirillum marisnigri</name>
    <dbReference type="NCBI Taxonomy" id="1285242"/>
    <lineage>
        <taxon>Bacteria</taxon>
        <taxon>Pseudomonadati</taxon>
        <taxon>Pseudomonadota</taxon>
        <taxon>Alphaproteobacteria</taxon>
        <taxon>Rhodospirillales</taxon>
        <taxon>Magnetospirillaceae</taxon>
        <taxon>Paramagnetospirillum</taxon>
    </lineage>
</organism>
<evidence type="ECO:0000259" key="2">
    <source>
        <dbReference type="Pfam" id="PF09832"/>
    </source>
</evidence>
<name>A0A178MUI9_9PROT</name>
<keyword evidence="1" id="KW-0732">Signal</keyword>
<feature type="domain" description="DUF2059" evidence="2">
    <location>
        <begin position="94"/>
        <end position="146"/>
    </location>
</feature>
<gene>
    <name evidence="3" type="ORF">A6A04_13000</name>
</gene>
<dbReference type="InterPro" id="IPR018637">
    <property type="entry name" value="DUF2059"/>
</dbReference>
<reference evidence="3 4" key="1">
    <citation type="submission" date="2016-04" db="EMBL/GenBank/DDBJ databases">
        <title>Draft genome sequence of freshwater magnetotactic bacteria Magnetospirillum marisnigri SP-1 and Magnetospirillum moscoviense BB-1.</title>
        <authorList>
            <person name="Koziaeva V."/>
            <person name="Dziuba M.V."/>
            <person name="Ivanov T.M."/>
            <person name="Kuznetsov B."/>
            <person name="Grouzdev D.S."/>
        </authorList>
    </citation>
    <scope>NUCLEOTIDE SEQUENCE [LARGE SCALE GENOMIC DNA]</scope>
    <source>
        <strain evidence="3 4">SP-1</strain>
    </source>
</reference>
<dbReference type="RefSeq" id="WP_068489784.1">
    <property type="nucleotide sequence ID" value="NZ_LWQT01000038.1"/>
</dbReference>